<feature type="non-terminal residue" evidence="2">
    <location>
        <position position="540"/>
    </location>
</feature>
<name>A0A164L6N8_9CRUS</name>
<dbReference type="Pfam" id="PF21787">
    <property type="entry name" value="TNP-like_RNaseH_N"/>
    <property type="match status" value="1"/>
</dbReference>
<proteinExistence type="predicted"/>
<sequence>VVDDYLKLIAESSNMEPVLPKVINVNLGCHYCERNKPETGARCRRRDFLKLILQHFALLTNTSFNEWIIEMRVQMVQHTIIMLICRLINVVGPIRHPRWTCPSRIPAAPEYDPPIFRLDSMAAPLQNPAVAVNSRGKSQYRIETSTAEYHASSVPPKKRKIGYENEHVKKNFRTTLRIINTAESHVLSLREQVKIAADKEKNQSMVEELSKRRDNKEIMAMFLLNQAENLMKKIKYTCEPEVIACCIILHARSPGTYKYIRRSKLLLLSSVSTLRSYIGKSTGDVGFTPIAEKRLTSLAAILGEQEKEVSLEIDEMAIDPKMRKIKKWDRIVGQVNTGGVLALQDGKPILANRLLEFHITGLSTAFKFPVAYFFVRRLMATSLFKLTQFVLEGLEDKGFRVARIVDECKLNKKVTPFFRPYRNLTDKHTNPNTLDRMKVGLAYDVYSEEMIATFELLKKYGVEGFTNKGCNNRLHETCEHVFSNSRFLQYNPAHPKTTGYKETLYKKRRRSSKIFTRNSTEIFQEMERSHSENQELPGIL</sequence>
<dbReference type="AlphaFoldDB" id="A0A164L6N8"/>
<comment type="caution">
    <text evidence="2">The sequence shown here is derived from an EMBL/GenBank/DDBJ whole genome shotgun (WGS) entry which is preliminary data.</text>
</comment>
<accession>A0A164L6N8</accession>
<dbReference type="PANTHER" id="PTHR48257:SF1">
    <property type="match status" value="1"/>
</dbReference>
<dbReference type="PANTHER" id="PTHR48257">
    <property type="match status" value="1"/>
</dbReference>
<dbReference type="OrthoDB" id="6763709at2759"/>
<gene>
    <name evidence="2" type="ORF">APZ42_033338</name>
</gene>
<dbReference type="EMBL" id="LRGB01003176">
    <property type="protein sequence ID" value="KZS03840.1"/>
    <property type="molecule type" value="Genomic_DNA"/>
</dbReference>
<reference evidence="2 3" key="1">
    <citation type="submission" date="2016-03" db="EMBL/GenBank/DDBJ databases">
        <title>EvidentialGene: Evidence-directed Construction of Genes on Genomes.</title>
        <authorList>
            <person name="Gilbert D.G."/>
            <person name="Choi J.-H."/>
            <person name="Mockaitis K."/>
            <person name="Colbourne J."/>
            <person name="Pfrender M."/>
        </authorList>
    </citation>
    <scope>NUCLEOTIDE SEQUENCE [LARGE SCALE GENOMIC DNA]</scope>
    <source>
        <strain evidence="2 3">Xinb3</strain>
        <tissue evidence="2">Complete organism</tissue>
    </source>
</reference>
<evidence type="ECO:0000313" key="2">
    <source>
        <dbReference type="EMBL" id="KZS03840.1"/>
    </source>
</evidence>
<dbReference type="Proteomes" id="UP000076858">
    <property type="component" value="Unassembled WGS sequence"/>
</dbReference>
<keyword evidence="3" id="KW-1185">Reference proteome</keyword>
<dbReference type="InterPro" id="IPR048365">
    <property type="entry name" value="TNP-like_RNaseH_N"/>
</dbReference>
<evidence type="ECO:0000313" key="3">
    <source>
        <dbReference type="Proteomes" id="UP000076858"/>
    </source>
</evidence>
<feature type="domain" description="Transposable element P transposase-like RNase H" evidence="1">
    <location>
        <begin position="285"/>
        <end position="405"/>
    </location>
</feature>
<feature type="non-terminal residue" evidence="2">
    <location>
        <position position="1"/>
    </location>
</feature>
<protein>
    <recommendedName>
        <fullName evidence="1">Transposable element P transposase-like RNase H domain-containing protein</fullName>
    </recommendedName>
</protein>
<evidence type="ECO:0000259" key="1">
    <source>
        <dbReference type="Pfam" id="PF21787"/>
    </source>
</evidence>
<organism evidence="2 3">
    <name type="scientific">Daphnia magna</name>
    <dbReference type="NCBI Taxonomy" id="35525"/>
    <lineage>
        <taxon>Eukaryota</taxon>
        <taxon>Metazoa</taxon>
        <taxon>Ecdysozoa</taxon>
        <taxon>Arthropoda</taxon>
        <taxon>Crustacea</taxon>
        <taxon>Branchiopoda</taxon>
        <taxon>Diplostraca</taxon>
        <taxon>Cladocera</taxon>
        <taxon>Anomopoda</taxon>
        <taxon>Daphniidae</taxon>
        <taxon>Daphnia</taxon>
    </lineage>
</organism>